<accession>A0A9Q1JN71</accession>
<dbReference type="Proteomes" id="UP001153076">
    <property type="component" value="Unassembled WGS sequence"/>
</dbReference>
<organism evidence="2 3">
    <name type="scientific">Carnegiea gigantea</name>
    <dbReference type="NCBI Taxonomy" id="171969"/>
    <lineage>
        <taxon>Eukaryota</taxon>
        <taxon>Viridiplantae</taxon>
        <taxon>Streptophyta</taxon>
        <taxon>Embryophyta</taxon>
        <taxon>Tracheophyta</taxon>
        <taxon>Spermatophyta</taxon>
        <taxon>Magnoliopsida</taxon>
        <taxon>eudicotyledons</taxon>
        <taxon>Gunneridae</taxon>
        <taxon>Pentapetalae</taxon>
        <taxon>Caryophyllales</taxon>
        <taxon>Cactineae</taxon>
        <taxon>Cactaceae</taxon>
        <taxon>Cactoideae</taxon>
        <taxon>Echinocereeae</taxon>
        <taxon>Carnegiea</taxon>
    </lineage>
</organism>
<dbReference type="PANTHER" id="PTHR31973">
    <property type="entry name" value="POLYPROTEIN, PUTATIVE-RELATED"/>
    <property type="match status" value="1"/>
</dbReference>
<feature type="compositionally biased region" description="Basic and acidic residues" evidence="1">
    <location>
        <begin position="257"/>
        <end position="276"/>
    </location>
</feature>
<protein>
    <submittedName>
        <fullName evidence="2">Uncharacterized protein</fullName>
    </submittedName>
</protein>
<dbReference type="AlphaFoldDB" id="A0A9Q1JN71"/>
<evidence type="ECO:0000313" key="2">
    <source>
        <dbReference type="EMBL" id="KAJ8426558.1"/>
    </source>
</evidence>
<reference evidence="2" key="1">
    <citation type="submission" date="2022-04" db="EMBL/GenBank/DDBJ databases">
        <title>Carnegiea gigantea Genome sequencing and assembly v2.</title>
        <authorList>
            <person name="Copetti D."/>
            <person name="Sanderson M.J."/>
            <person name="Burquez A."/>
            <person name="Wojciechowski M.F."/>
        </authorList>
    </citation>
    <scope>NUCLEOTIDE SEQUENCE</scope>
    <source>
        <strain evidence="2">SGP5-SGP5p</strain>
        <tissue evidence="2">Aerial part</tissue>
    </source>
</reference>
<dbReference type="PANTHER" id="PTHR31973:SF187">
    <property type="entry name" value="MUTATOR TRANSPOSASE MUDRA PROTEIN"/>
    <property type="match status" value="1"/>
</dbReference>
<proteinExistence type="predicted"/>
<keyword evidence="3" id="KW-1185">Reference proteome</keyword>
<dbReference type="OrthoDB" id="1844242at2759"/>
<sequence length="345" mass="40084">MSLDANNGYFPLAYGVVEQEDFQNWVYFFRGLGICLGGLNLFKLTFISDRHKHWGMWCAVGAKLHMLFWASCNAYTKHVYKHTLEAIKKDSKEAYEWLLDEPLKHWARYTFDHELKYANNTTNFEESFNGKIKKYRHKQIFLLLEAIRRKFMQTIANRSRISKDWKGKVVPRVKLLLVKAEKESRACRLTLAGRGIFEVLEGPTHFTIGPPSVEIKRGRPQTERMRDITERRKEFIRSITLKCSLCKQFGHNKRSNRKDGVLQILKDKGRPSYTEKRGKRKVGRPRKEGPLGKKSKTAHQPSSSGGASQPSSLKNQLSLHHQKNQVNLPPQINQLFLLPLKKHLQ</sequence>
<evidence type="ECO:0000256" key="1">
    <source>
        <dbReference type="SAM" id="MobiDB-lite"/>
    </source>
</evidence>
<evidence type="ECO:0000313" key="3">
    <source>
        <dbReference type="Proteomes" id="UP001153076"/>
    </source>
</evidence>
<feature type="region of interest" description="Disordered" evidence="1">
    <location>
        <begin position="257"/>
        <end position="316"/>
    </location>
</feature>
<gene>
    <name evidence="2" type="ORF">Cgig2_017074</name>
</gene>
<comment type="caution">
    <text evidence="2">The sequence shown here is derived from an EMBL/GenBank/DDBJ whole genome shotgun (WGS) entry which is preliminary data.</text>
</comment>
<name>A0A9Q1JN71_9CARY</name>
<feature type="compositionally biased region" description="Low complexity" evidence="1">
    <location>
        <begin position="298"/>
        <end position="312"/>
    </location>
</feature>
<dbReference type="EMBL" id="JAKOGI010001272">
    <property type="protein sequence ID" value="KAJ8426558.1"/>
    <property type="molecule type" value="Genomic_DNA"/>
</dbReference>